<proteinExistence type="predicted"/>
<dbReference type="Proteomes" id="UP001516061">
    <property type="component" value="Unassembled WGS sequence"/>
</dbReference>
<dbReference type="InterPro" id="IPR003919">
    <property type="entry name" value="Cell_synth_A"/>
</dbReference>
<evidence type="ECO:0000313" key="15">
    <source>
        <dbReference type="Proteomes" id="UP001516061"/>
    </source>
</evidence>
<keyword evidence="5 11" id="KW-0808">Transferase</keyword>
<keyword evidence="8 11" id="KW-1133">Transmembrane helix</keyword>
<evidence type="ECO:0000256" key="2">
    <source>
        <dbReference type="ARBA" id="ARBA00022475"/>
    </source>
</evidence>
<evidence type="ECO:0000256" key="7">
    <source>
        <dbReference type="ARBA" id="ARBA00022916"/>
    </source>
</evidence>
<keyword evidence="9 11" id="KW-0472">Membrane</keyword>
<evidence type="ECO:0000256" key="8">
    <source>
        <dbReference type="ARBA" id="ARBA00022989"/>
    </source>
</evidence>
<evidence type="ECO:0000256" key="6">
    <source>
        <dbReference type="ARBA" id="ARBA00022692"/>
    </source>
</evidence>
<comment type="function">
    <text evidence="11">Catalytic subunit of cellulose synthase. It polymerizes uridine 5'-diphosphate glucose to cellulose.</text>
</comment>
<feature type="transmembrane region" description="Helical" evidence="11">
    <location>
        <begin position="129"/>
        <end position="151"/>
    </location>
</feature>
<keyword evidence="15" id="KW-1185">Reference proteome</keyword>
<feature type="transmembrane region" description="Helical" evidence="11">
    <location>
        <begin position="99"/>
        <end position="117"/>
    </location>
</feature>
<dbReference type="PRINTS" id="PR01439">
    <property type="entry name" value="CELLSNTHASEA"/>
</dbReference>
<evidence type="ECO:0000256" key="9">
    <source>
        <dbReference type="ARBA" id="ARBA00023136"/>
    </source>
</evidence>
<dbReference type="InterPro" id="IPR050321">
    <property type="entry name" value="Glycosyltr_2/OpgH_subfam"/>
</dbReference>
<dbReference type="InterPro" id="IPR001173">
    <property type="entry name" value="Glyco_trans_2-like"/>
</dbReference>
<dbReference type="NCBIfam" id="TIGR03030">
    <property type="entry name" value="CelA"/>
    <property type="match status" value="1"/>
</dbReference>
<gene>
    <name evidence="14" type="ORF">HNQ01_001075</name>
</gene>
<reference evidence="14 15" key="1">
    <citation type="submission" date="2020-05" db="EMBL/GenBank/DDBJ databases">
        <title>Genomic Encyclopedia of Type Strains, Phase IV (KMG-V): Genome sequencing to study the core and pangenomes of soil and plant-associated prokaryotes.</title>
        <authorList>
            <person name="Whitman W."/>
        </authorList>
    </citation>
    <scope>NUCLEOTIDE SEQUENCE [LARGE SCALE GENOMIC DNA]</scope>
    <source>
        <strain evidence="14 15">C29</strain>
    </source>
</reference>
<dbReference type="PANTHER" id="PTHR43867">
    <property type="entry name" value="CELLULOSE SYNTHASE CATALYTIC SUBUNIT A [UDP-FORMING]"/>
    <property type="match status" value="1"/>
</dbReference>
<feature type="transmembrane region" description="Helical" evidence="11">
    <location>
        <begin position="538"/>
        <end position="563"/>
    </location>
</feature>
<feature type="domain" description="Glycosyltransferase 2-like" evidence="12">
    <location>
        <begin position="176"/>
        <end position="343"/>
    </location>
</feature>
<evidence type="ECO:0000259" key="13">
    <source>
        <dbReference type="Pfam" id="PF07238"/>
    </source>
</evidence>
<keyword evidence="4 11" id="KW-0328">Glycosyltransferase</keyword>
<comment type="pathway">
    <text evidence="11">Glycan metabolism; bacterial cellulose biosynthesis.</text>
</comment>
<feature type="transmembrane region" description="Helical" evidence="11">
    <location>
        <begin position="486"/>
        <end position="509"/>
    </location>
</feature>
<comment type="caution">
    <text evidence="14">The sequence shown here is derived from an EMBL/GenBank/DDBJ whole genome shotgun (WGS) entry which is preliminary data.</text>
</comment>
<evidence type="ECO:0000256" key="10">
    <source>
        <dbReference type="ARBA" id="ARBA00048682"/>
    </source>
</evidence>
<evidence type="ECO:0000313" key="14">
    <source>
        <dbReference type="EMBL" id="NRT55365.1"/>
    </source>
</evidence>
<feature type="transmembrane region" description="Helical" evidence="11">
    <location>
        <begin position="437"/>
        <end position="466"/>
    </location>
</feature>
<evidence type="ECO:0000256" key="4">
    <source>
        <dbReference type="ARBA" id="ARBA00022676"/>
    </source>
</evidence>
<dbReference type="InterPro" id="IPR009875">
    <property type="entry name" value="PilZ_domain"/>
</dbReference>
<evidence type="ECO:0000256" key="5">
    <source>
        <dbReference type="ARBA" id="ARBA00022679"/>
    </source>
</evidence>
<dbReference type="Gene3D" id="2.40.10.220">
    <property type="entry name" value="predicted glycosyltransferase like domains"/>
    <property type="match status" value="1"/>
</dbReference>
<dbReference type="InterPro" id="IPR005150">
    <property type="entry name" value="Cellulose_synth"/>
</dbReference>
<keyword evidence="2 11" id="KW-1003">Cell membrane</keyword>
<evidence type="ECO:0000256" key="3">
    <source>
        <dbReference type="ARBA" id="ARBA00022519"/>
    </source>
</evidence>
<keyword evidence="7 11" id="KW-0135">Cellulose biosynthesis</keyword>
<dbReference type="InterPro" id="IPR029044">
    <property type="entry name" value="Nucleotide-diphossugar_trans"/>
</dbReference>
<dbReference type="NCBIfam" id="NF008558">
    <property type="entry name" value="PRK11498.1"/>
    <property type="match status" value="1"/>
</dbReference>
<dbReference type="SUPFAM" id="SSF141371">
    <property type="entry name" value="PilZ domain-like"/>
    <property type="match status" value="1"/>
</dbReference>
<comment type="catalytic activity">
    <reaction evidence="10 11">
        <text>[(1-&gt;4)-beta-D-glucosyl](n) + UDP-alpha-D-glucose = [(1-&gt;4)-beta-D-glucosyl](n+1) + UDP + H(+)</text>
        <dbReference type="Rhea" id="RHEA:19929"/>
        <dbReference type="Rhea" id="RHEA-COMP:10033"/>
        <dbReference type="Rhea" id="RHEA-COMP:10034"/>
        <dbReference type="ChEBI" id="CHEBI:15378"/>
        <dbReference type="ChEBI" id="CHEBI:18246"/>
        <dbReference type="ChEBI" id="CHEBI:58223"/>
        <dbReference type="ChEBI" id="CHEBI:58885"/>
        <dbReference type="EC" id="2.4.1.12"/>
    </reaction>
</comment>
<sequence length="763" mass="86257">MADKPRFRSLSPRLRLIRSNRHHLQPMHARTLLSSLWPVTGWRLWEHRALQAGLMLCGIFLMVTVMSVPLDLREQTIFGVLCFACTWMLNRFPGRMITLVMTFVSLTVSTRYLYWRLTETMHMDKVVDIFFATGLIVAEIYAWLVLVLGFIQTIWPLQRRPVGLNLPIEEWPHVDIFIPSYNEPLKVVKPTVLAAMAIDWPIDKLHIHILDDGRREEFKQFAEEVGVNWVIRNHNRHAKAGNINEALKNTHGEFIAIFDCDHIPTRSFLQMTIGWFYRDPKLAMLQTPHHFFSPDPFERNLGTFGRIPNEGELFYGLVQDGNDFWNATFFCGSCAVLRRGPLLEVGGVAVETVTEDAHTALKMHRKGYTTAYIAIPQAAGLATESLSAHVGQRIRWARGMAQIFRTDCPLLGPGLTLAQRICYSNAMLHFFYGIPRLIFLTAPLAYLFFGAHVIQATALTIAAMALPHLSHANQVNSRVQGAFRHSFWAEVYEAVLAWYIFRPTLYAVINPKAGKFNVTAKGGYIERDYFDWGIARPYVVLLSMNMLGMLAGLLRMAGIHFGWSVDILGHLLLDPNDQTETVALNMLWTVYNLMILGAAAAAASETRQVRQSHRVQFGLPVRLQGPDGRPFHAETEDFSEGGLKVRMPDGMSFGRDTQLTLQLERGDQIITEFNARVAFSNGRSHGLRFEEMTLEQQMDLVQCTFARADTWLGVQARHHPDRPAYALAEVCRLGIRGCTRVFARMIGLQRGGPADTPAPSASA</sequence>
<name>A0ABX2FZB7_9BURK</name>
<keyword evidence="3 11" id="KW-0997">Cell inner membrane</keyword>
<evidence type="ECO:0000259" key="12">
    <source>
        <dbReference type="Pfam" id="PF00535"/>
    </source>
</evidence>
<keyword evidence="11" id="KW-0973">c-di-GMP</keyword>
<feature type="domain" description="PilZ" evidence="13">
    <location>
        <begin position="608"/>
        <end position="705"/>
    </location>
</feature>
<evidence type="ECO:0000256" key="11">
    <source>
        <dbReference type="RuleBase" id="RU365020"/>
    </source>
</evidence>
<protein>
    <recommendedName>
        <fullName evidence="11">Cellulose synthase catalytic subunit [UDP-forming]</fullName>
        <ecNumber evidence="11">2.4.1.12</ecNumber>
    </recommendedName>
</protein>
<dbReference type="GO" id="GO:0016760">
    <property type="term" value="F:cellulose synthase (UDP-forming) activity"/>
    <property type="evidence" value="ECO:0007669"/>
    <property type="project" value="UniProtKB-EC"/>
</dbReference>
<feature type="transmembrane region" description="Helical" evidence="11">
    <location>
        <begin position="52"/>
        <end position="70"/>
    </location>
</feature>
<dbReference type="SUPFAM" id="SSF53448">
    <property type="entry name" value="Nucleotide-diphospho-sugar transferases"/>
    <property type="match status" value="1"/>
</dbReference>
<organism evidence="14 15">
    <name type="scientific">Sphaerotilus uruguayifluvii</name>
    <dbReference type="NCBI Taxonomy" id="2735897"/>
    <lineage>
        <taxon>Bacteria</taxon>
        <taxon>Pseudomonadati</taxon>
        <taxon>Pseudomonadota</taxon>
        <taxon>Betaproteobacteria</taxon>
        <taxon>Burkholderiales</taxon>
        <taxon>Sphaerotilaceae</taxon>
        <taxon>Sphaerotilus</taxon>
    </lineage>
</organism>
<evidence type="ECO:0000256" key="1">
    <source>
        <dbReference type="ARBA" id="ARBA00004429"/>
    </source>
</evidence>
<comment type="cofactor">
    <cofactor evidence="11">
        <name>Mg(2+)</name>
        <dbReference type="ChEBI" id="CHEBI:18420"/>
    </cofactor>
</comment>
<accession>A0ABX2FZB7</accession>
<dbReference type="EMBL" id="JABSNM010000003">
    <property type="protein sequence ID" value="NRT55365.1"/>
    <property type="molecule type" value="Genomic_DNA"/>
</dbReference>
<dbReference type="EC" id="2.4.1.12" evidence="11"/>
<feature type="transmembrane region" description="Helical" evidence="11">
    <location>
        <begin position="583"/>
        <end position="604"/>
    </location>
</feature>
<dbReference type="CDD" id="cd06421">
    <property type="entry name" value="CESA_CelA_like"/>
    <property type="match status" value="1"/>
</dbReference>
<dbReference type="Pfam" id="PF00535">
    <property type="entry name" value="Glycos_transf_2"/>
    <property type="match status" value="1"/>
</dbReference>
<keyword evidence="6 11" id="KW-0812">Transmembrane</keyword>
<dbReference type="Pfam" id="PF03552">
    <property type="entry name" value="Cellulose_synt"/>
    <property type="match status" value="1"/>
</dbReference>
<dbReference type="Gene3D" id="3.90.550.10">
    <property type="entry name" value="Spore Coat Polysaccharide Biosynthesis Protein SpsA, Chain A"/>
    <property type="match status" value="1"/>
</dbReference>
<dbReference type="Pfam" id="PF07238">
    <property type="entry name" value="PilZ"/>
    <property type="match status" value="1"/>
</dbReference>
<dbReference type="PANTHER" id="PTHR43867:SF2">
    <property type="entry name" value="CELLULOSE SYNTHASE CATALYTIC SUBUNIT A [UDP-FORMING]"/>
    <property type="match status" value="1"/>
</dbReference>
<comment type="subcellular location">
    <subcellularLocation>
        <location evidence="1">Cell inner membrane</location>
        <topology evidence="1">Multi-pass membrane protein</topology>
    </subcellularLocation>
</comment>